<keyword evidence="3" id="KW-1185">Reference proteome</keyword>
<dbReference type="RefSeq" id="WP_349638173.1">
    <property type="nucleotide sequence ID" value="NZ_CP090958.1"/>
</dbReference>
<dbReference type="EMBL" id="CP090958">
    <property type="protein sequence ID" value="WGW11385.1"/>
    <property type="molecule type" value="Genomic_DNA"/>
</dbReference>
<evidence type="ECO:0000313" key="2">
    <source>
        <dbReference type="EMBL" id="WGW11385.1"/>
    </source>
</evidence>
<organism evidence="2 3">
    <name type="scientific">Saxibacter everestensis</name>
    <dbReference type="NCBI Taxonomy" id="2909229"/>
    <lineage>
        <taxon>Bacteria</taxon>
        <taxon>Bacillati</taxon>
        <taxon>Actinomycetota</taxon>
        <taxon>Actinomycetes</taxon>
        <taxon>Micrococcales</taxon>
        <taxon>Brevibacteriaceae</taxon>
        <taxon>Saxibacter</taxon>
    </lineage>
</organism>
<reference evidence="2 3" key="1">
    <citation type="submission" date="2023-05" db="EMBL/GenBank/DDBJ databases">
        <title>Lithophilousrod everest ZFBP1038 complete genpme.</title>
        <authorList>
            <person name="Tian M."/>
        </authorList>
    </citation>
    <scope>NUCLEOTIDE SEQUENCE [LARGE SCALE GENOMIC DNA]</scope>
    <source>
        <strain evidence="2 3">ZFBP1038</strain>
    </source>
</reference>
<gene>
    <name evidence="2" type="ORF">LWF01_15005</name>
</gene>
<keyword evidence="1" id="KW-1133">Transmembrane helix</keyword>
<keyword evidence="1" id="KW-0812">Transmembrane</keyword>
<keyword evidence="1" id="KW-0472">Membrane</keyword>
<dbReference type="Proteomes" id="UP001209083">
    <property type="component" value="Chromosome"/>
</dbReference>
<feature type="transmembrane region" description="Helical" evidence="1">
    <location>
        <begin position="41"/>
        <end position="65"/>
    </location>
</feature>
<evidence type="ECO:0000256" key="1">
    <source>
        <dbReference type="SAM" id="Phobius"/>
    </source>
</evidence>
<accession>A0ABY8QQW6</accession>
<protein>
    <submittedName>
        <fullName evidence="2">Uncharacterized protein</fullName>
    </submittedName>
</protein>
<evidence type="ECO:0000313" key="3">
    <source>
        <dbReference type="Proteomes" id="UP001209083"/>
    </source>
</evidence>
<name>A0ABY8QQW6_9MICO</name>
<proteinExistence type="predicted"/>
<sequence length="79" mass="8091">MKPSRLVLNGSAAASAGLAAAIAMAIAQIVFLSIGDETLHALAIGVSLSTIAFGVTYAAIFFVALARTSGEHHPTERRP</sequence>
<feature type="transmembrane region" description="Helical" evidence="1">
    <location>
        <begin position="12"/>
        <end position="35"/>
    </location>
</feature>